<proteinExistence type="predicted"/>
<gene>
    <name evidence="1" type="ORF">HanXRQr2_Chr17g0814351</name>
</gene>
<dbReference type="EMBL" id="MNCJ02000332">
    <property type="protein sequence ID" value="KAF5756415.1"/>
    <property type="molecule type" value="Genomic_DNA"/>
</dbReference>
<organism evidence="1 2">
    <name type="scientific">Helianthus annuus</name>
    <name type="common">Common sunflower</name>
    <dbReference type="NCBI Taxonomy" id="4232"/>
    <lineage>
        <taxon>Eukaryota</taxon>
        <taxon>Viridiplantae</taxon>
        <taxon>Streptophyta</taxon>
        <taxon>Embryophyta</taxon>
        <taxon>Tracheophyta</taxon>
        <taxon>Spermatophyta</taxon>
        <taxon>Magnoliopsida</taxon>
        <taxon>eudicotyledons</taxon>
        <taxon>Gunneridae</taxon>
        <taxon>Pentapetalae</taxon>
        <taxon>asterids</taxon>
        <taxon>campanulids</taxon>
        <taxon>Asterales</taxon>
        <taxon>Asteraceae</taxon>
        <taxon>Asteroideae</taxon>
        <taxon>Heliantheae alliance</taxon>
        <taxon>Heliantheae</taxon>
        <taxon>Helianthus</taxon>
    </lineage>
</organism>
<dbReference type="Gramene" id="mRNA:HanXRQr2_Chr17g0814351">
    <property type="protein sequence ID" value="mRNA:HanXRQr2_Chr17g0814351"/>
    <property type="gene ID" value="HanXRQr2_Chr17g0814351"/>
</dbReference>
<reference evidence="1" key="2">
    <citation type="submission" date="2020-06" db="EMBL/GenBank/DDBJ databases">
        <title>Helianthus annuus Genome sequencing and assembly Release 2.</title>
        <authorList>
            <person name="Gouzy J."/>
            <person name="Langlade N."/>
            <person name="Munos S."/>
        </authorList>
    </citation>
    <scope>NUCLEOTIDE SEQUENCE</scope>
    <source>
        <tissue evidence="1">Leaves</tissue>
    </source>
</reference>
<dbReference type="Proteomes" id="UP000215914">
    <property type="component" value="Unassembled WGS sequence"/>
</dbReference>
<evidence type="ECO:0000313" key="2">
    <source>
        <dbReference type="Proteomes" id="UP000215914"/>
    </source>
</evidence>
<accession>A0A9K3GUZ4</accession>
<comment type="caution">
    <text evidence="1">The sequence shown here is derived from an EMBL/GenBank/DDBJ whole genome shotgun (WGS) entry which is preliminary data.</text>
</comment>
<evidence type="ECO:0000313" key="1">
    <source>
        <dbReference type="EMBL" id="KAF5756415.1"/>
    </source>
</evidence>
<keyword evidence="2" id="KW-1185">Reference proteome</keyword>
<reference evidence="1" key="1">
    <citation type="journal article" date="2017" name="Nature">
        <title>The sunflower genome provides insights into oil metabolism, flowering and Asterid evolution.</title>
        <authorList>
            <person name="Badouin H."/>
            <person name="Gouzy J."/>
            <person name="Grassa C.J."/>
            <person name="Murat F."/>
            <person name="Staton S.E."/>
            <person name="Cottret L."/>
            <person name="Lelandais-Briere C."/>
            <person name="Owens G.L."/>
            <person name="Carrere S."/>
            <person name="Mayjonade B."/>
            <person name="Legrand L."/>
            <person name="Gill N."/>
            <person name="Kane N.C."/>
            <person name="Bowers J.E."/>
            <person name="Hubner S."/>
            <person name="Bellec A."/>
            <person name="Berard A."/>
            <person name="Berges H."/>
            <person name="Blanchet N."/>
            <person name="Boniface M.C."/>
            <person name="Brunel D."/>
            <person name="Catrice O."/>
            <person name="Chaidir N."/>
            <person name="Claudel C."/>
            <person name="Donnadieu C."/>
            <person name="Faraut T."/>
            <person name="Fievet G."/>
            <person name="Helmstetter N."/>
            <person name="King M."/>
            <person name="Knapp S.J."/>
            <person name="Lai Z."/>
            <person name="Le Paslier M.C."/>
            <person name="Lippi Y."/>
            <person name="Lorenzon L."/>
            <person name="Mandel J.R."/>
            <person name="Marage G."/>
            <person name="Marchand G."/>
            <person name="Marquand E."/>
            <person name="Bret-Mestries E."/>
            <person name="Morien E."/>
            <person name="Nambeesan S."/>
            <person name="Nguyen T."/>
            <person name="Pegot-Espagnet P."/>
            <person name="Pouilly N."/>
            <person name="Raftis F."/>
            <person name="Sallet E."/>
            <person name="Schiex T."/>
            <person name="Thomas J."/>
            <person name="Vandecasteele C."/>
            <person name="Vares D."/>
            <person name="Vear F."/>
            <person name="Vautrin S."/>
            <person name="Crespi M."/>
            <person name="Mangin B."/>
            <person name="Burke J.M."/>
            <person name="Salse J."/>
            <person name="Munos S."/>
            <person name="Vincourt P."/>
            <person name="Rieseberg L.H."/>
            <person name="Langlade N.B."/>
        </authorList>
    </citation>
    <scope>NUCLEOTIDE SEQUENCE</scope>
    <source>
        <tissue evidence="1">Leaves</tissue>
    </source>
</reference>
<name>A0A9K3GUZ4_HELAN</name>
<dbReference type="AlphaFoldDB" id="A0A9K3GUZ4"/>
<sequence>MIKTLNKQMIMMLVEPYHCAQRAVLTKLNQYTSLAICDCEITLPDIQGISFMLNLWF</sequence>
<protein>
    <submittedName>
        <fullName evidence="1">Uncharacterized protein</fullName>
    </submittedName>
</protein>